<dbReference type="Proteomes" id="UP000572635">
    <property type="component" value="Unassembled WGS sequence"/>
</dbReference>
<comment type="similarity">
    <text evidence="2 6">Belongs to the enoyl-CoA hydratase/isomerase family.</text>
</comment>
<keyword evidence="4" id="KW-0443">Lipid metabolism</keyword>
<evidence type="ECO:0000256" key="1">
    <source>
        <dbReference type="ARBA" id="ARBA00005005"/>
    </source>
</evidence>
<dbReference type="InterPro" id="IPR045002">
    <property type="entry name" value="Ech1-like"/>
</dbReference>
<dbReference type="SUPFAM" id="SSF52096">
    <property type="entry name" value="ClpP/crotonase"/>
    <property type="match status" value="1"/>
</dbReference>
<organism evidence="8 9">
    <name type="scientific">Nocardiopsis composta</name>
    <dbReference type="NCBI Taxonomy" id="157465"/>
    <lineage>
        <taxon>Bacteria</taxon>
        <taxon>Bacillati</taxon>
        <taxon>Actinomycetota</taxon>
        <taxon>Actinomycetes</taxon>
        <taxon>Streptosporangiales</taxon>
        <taxon>Nocardiopsidaceae</taxon>
        <taxon>Nocardiopsis</taxon>
    </lineage>
</organism>
<proteinExistence type="inferred from homology"/>
<comment type="caution">
    <text evidence="8">The sequence shown here is derived from an EMBL/GenBank/DDBJ whole genome shotgun (WGS) entry which is preliminary data.</text>
</comment>
<dbReference type="Gene3D" id="3.90.226.10">
    <property type="entry name" value="2-enoyl-CoA Hydratase, Chain A, domain 1"/>
    <property type="match status" value="1"/>
</dbReference>
<dbReference type="PANTHER" id="PTHR43149:SF1">
    <property type="entry name" value="DELTA(3,5)-DELTA(2,4)-DIENOYL-COA ISOMERASE, MITOCHONDRIAL"/>
    <property type="match status" value="1"/>
</dbReference>
<dbReference type="GO" id="GO:0006635">
    <property type="term" value="P:fatty acid beta-oxidation"/>
    <property type="evidence" value="ECO:0007669"/>
    <property type="project" value="UniProtKB-UniPathway"/>
</dbReference>
<dbReference type="InterPro" id="IPR014748">
    <property type="entry name" value="Enoyl-CoA_hydra_C"/>
</dbReference>
<dbReference type="GO" id="GO:0016853">
    <property type="term" value="F:isomerase activity"/>
    <property type="evidence" value="ECO:0007669"/>
    <property type="project" value="UniProtKB-KW"/>
</dbReference>
<dbReference type="UniPathway" id="UPA00659"/>
<dbReference type="EMBL" id="JACHDB010000001">
    <property type="protein sequence ID" value="MBB5431691.1"/>
    <property type="molecule type" value="Genomic_DNA"/>
</dbReference>
<reference evidence="8 9" key="1">
    <citation type="submission" date="2020-08" db="EMBL/GenBank/DDBJ databases">
        <title>Sequencing the genomes of 1000 actinobacteria strains.</title>
        <authorList>
            <person name="Klenk H.-P."/>
        </authorList>
    </citation>
    <scope>NUCLEOTIDE SEQUENCE [LARGE SCALE GENOMIC DNA]</scope>
    <source>
        <strain evidence="8 9">DSM 44551</strain>
    </source>
</reference>
<evidence type="ECO:0000256" key="7">
    <source>
        <dbReference type="SAM" id="MobiDB-lite"/>
    </source>
</evidence>
<evidence type="ECO:0000313" key="8">
    <source>
        <dbReference type="EMBL" id="MBB5431691.1"/>
    </source>
</evidence>
<evidence type="ECO:0000256" key="4">
    <source>
        <dbReference type="ARBA" id="ARBA00023098"/>
    </source>
</evidence>
<dbReference type="Gene3D" id="1.10.12.10">
    <property type="entry name" value="Lyase 2-enoyl-coa Hydratase, Chain A, domain 2"/>
    <property type="match status" value="1"/>
</dbReference>
<gene>
    <name evidence="8" type="ORF">HDA36_001775</name>
</gene>
<feature type="region of interest" description="Disordered" evidence="7">
    <location>
        <begin position="1"/>
        <end position="31"/>
    </location>
</feature>
<dbReference type="InterPro" id="IPR018376">
    <property type="entry name" value="Enoyl-CoA_hyd/isom_CS"/>
</dbReference>
<dbReference type="AlphaFoldDB" id="A0A7W8QLK2"/>
<protein>
    <submittedName>
        <fullName evidence="8">Enoyl-CoA hydratase/carnithine racemase</fullName>
    </submittedName>
</protein>
<sequence>MNATTGRARVPGAAAEPEVGMAEQRDEAAGGTAVLGEEEQAAAGLRVSIDGELAEITIARPERRNAMTGRTWTTLAHVGQNLPDSVRIVVLKGEGPSFSAGIDLAMFSPEGVPGERSMMGMVGDDPEDRAELDAAIAGYQQGFTWLHRPDIVSIAAVRGHAIGAGFQLALACDLRVLADDAKLCMKEPALGLVPDLAGTKPLVEIVGLPRALEICLTARTVAADEASRLGLAELVVPGAELDAAVADLAAALQAVPRDAAAATKELLQGAAGRTLDEQCAAERSAQIDRLNAMAALMRG</sequence>
<comment type="pathway">
    <text evidence="1">Lipid metabolism; fatty acid beta-oxidation.</text>
</comment>
<dbReference type="InterPro" id="IPR029045">
    <property type="entry name" value="ClpP/crotonase-like_dom_sf"/>
</dbReference>
<evidence type="ECO:0000256" key="2">
    <source>
        <dbReference type="ARBA" id="ARBA00005254"/>
    </source>
</evidence>
<name>A0A7W8QLK2_9ACTN</name>
<keyword evidence="5" id="KW-0413">Isomerase</keyword>
<accession>A0A7W8QLK2</accession>
<dbReference type="InterPro" id="IPR001753">
    <property type="entry name" value="Enoyl-CoA_hydra/iso"/>
</dbReference>
<dbReference type="CDD" id="cd06558">
    <property type="entry name" value="crotonase-like"/>
    <property type="match status" value="1"/>
</dbReference>
<evidence type="ECO:0000256" key="6">
    <source>
        <dbReference type="RuleBase" id="RU003707"/>
    </source>
</evidence>
<keyword evidence="9" id="KW-1185">Reference proteome</keyword>
<dbReference type="Pfam" id="PF00378">
    <property type="entry name" value="ECH_1"/>
    <property type="match status" value="1"/>
</dbReference>
<evidence type="ECO:0000256" key="5">
    <source>
        <dbReference type="ARBA" id="ARBA00023235"/>
    </source>
</evidence>
<evidence type="ECO:0000256" key="3">
    <source>
        <dbReference type="ARBA" id="ARBA00022832"/>
    </source>
</evidence>
<evidence type="ECO:0000313" key="9">
    <source>
        <dbReference type="Proteomes" id="UP000572635"/>
    </source>
</evidence>
<dbReference type="PROSITE" id="PS00166">
    <property type="entry name" value="ENOYL_COA_HYDRATASE"/>
    <property type="match status" value="1"/>
</dbReference>
<keyword evidence="3" id="KW-0276">Fatty acid metabolism</keyword>
<dbReference type="PANTHER" id="PTHR43149">
    <property type="entry name" value="ENOYL-COA HYDRATASE"/>
    <property type="match status" value="1"/>
</dbReference>